<dbReference type="AlphaFoldDB" id="A0A0F9JT91"/>
<protein>
    <submittedName>
        <fullName evidence="1">Uncharacterized protein</fullName>
    </submittedName>
</protein>
<dbReference type="EMBL" id="LAZR01009369">
    <property type="protein sequence ID" value="KKM73039.1"/>
    <property type="molecule type" value="Genomic_DNA"/>
</dbReference>
<gene>
    <name evidence="1" type="ORF">LCGC14_1414530</name>
</gene>
<reference evidence="1" key="1">
    <citation type="journal article" date="2015" name="Nature">
        <title>Complex archaea that bridge the gap between prokaryotes and eukaryotes.</title>
        <authorList>
            <person name="Spang A."/>
            <person name="Saw J.H."/>
            <person name="Jorgensen S.L."/>
            <person name="Zaremba-Niedzwiedzka K."/>
            <person name="Martijn J."/>
            <person name="Lind A.E."/>
            <person name="van Eijk R."/>
            <person name="Schleper C."/>
            <person name="Guy L."/>
            <person name="Ettema T.J."/>
        </authorList>
    </citation>
    <scope>NUCLEOTIDE SEQUENCE</scope>
</reference>
<organism evidence="1">
    <name type="scientific">marine sediment metagenome</name>
    <dbReference type="NCBI Taxonomy" id="412755"/>
    <lineage>
        <taxon>unclassified sequences</taxon>
        <taxon>metagenomes</taxon>
        <taxon>ecological metagenomes</taxon>
    </lineage>
</organism>
<evidence type="ECO:0000313" key="1">
    <source>
        <dbReference type="EMBL" id="KKM73039.1"/>
    </source>
</evidence>
<proteinExistence type="predicted"/>
<name>A0A0F9JT91_9ZZZZ</name>
<sequence length="194" mass="21391">MDAREALDNKVVTIEVIKSQVGRGLYINSYRVAGTKPYGGGTVEQDWHPIIKHILTAIPELKDTLDRLDELEEFKELAGKLSDINANLYDRLLTANKWTLQQTKDLTTERRKVRLVRSLWIQSDICPPEVKCNGTKDDGADCTKCLDDWLAAEIEVADGSFPCPSGCGRTWHKGDTGCSCGASMTTETQGGTDG</sequence>
<accession>A0A0F9JT91</accession>
<comment type="caution">
    <text evidence="1">The sequence shown here is derived from an EMBL/GenBank/DDBJ whole genome shotgun (WGS) entry which is preliminary data.</text>
</comment>